<dbReference type="Proteomes" id="UP000002357">
    <property type="component" value="Chromosome"/>
</dbReference>
<evidence type="ECO:0000256" key="2">
    <source>
        <dbReference type="SAM" id="MobiDB-lite"/>
    </source>
</evidence>
<dbReference type="SUPFAM" id="SSF55347">
    <property type="entry name" value="Glyceraldehyde-3-phosphate dehydrogenase-like, C-terminal domain"/>
    <property type="match status" value="1"/>
</dbReference>
<feature type="domain" description="GFO/IDH/MocA-like oxidoreductase" evidence="3">
    <location>
        <begin position="177"/>
        <end position="307"/>
    </location>
</feature>
<dbReference type="GO" id="GO:0016491">
    <property type="term" value="F:oxidoreductase activity"/>
    <property type="evidence" value="ECO:0007669"/>
    <property type="project" value="UniProtKB-KW"/>
</dbReference>
<proteinExistence type="predicted"/>
<gene>
    <name evidence="4" type="ORF">SCLAV_1870</name>
</gene>
<keyword evidence="5" id="KW-1185">Reference proteome</keyword>
<protein>
    <submittedName>
        <fullName evidence="4">Oxidoreductase-like protein</fullName>
    </submittedName>
</protein>
<organism evidence="4 5">
    <name type="scientific">Streptomyces clavuligerus</name>
    <dbReference type="NCBI Taxonomy" id="1901"/>
    <lineage>
        <taxon>Bacteria</taxon>
        <taxon>Bacillati</taxon>
        <taxon>Actinomycetota</taxon>
        <taxon>Actinomycetes</taxon>
        <taxon>Kitasatosporales</taxon>
        <taxon>Streptomycetaceae</taxon>
        <taxon>Streptomyces</taxon>
    </lineage>
</organism>
<name>B5GV80_STRCL</name>
<dbReference type="KEGG" id="sclf:BB341_18970"/>
<dbReference type="Pfam" id="PF22725">
    <property type="entry name" value="GFO_IDH_MocA_C3"/>
    <property type="match status" value="1"/>
</dbReference>
<dbReference type="AlphaFoldDB" id="B5GV80"/>
<dbReference type="RefSeq" id="WP_003955749.1">
    <property type="nucleotide sequence ID" value="NZ_CM000913.1"/>
</dbReference>
<dbReference type="EMBL" id="CM000913">
    <property type="protein sequence ID" value="EFG06943.1"/>
    <property type="molecule type" value="Genomic_DNA"/>
</dbReference>
<keyword evidence="1" id="KW-0560">Oxidoreductase</keyword>
<dbReference type="InterPro" id="IPR055170">
    <property type="entry name" value="GFO_IDH_MocA-like_dom"/>
</dbReference>
<evidence type="ECO:0000256" key="1">
    <source>
        <dbReference type="ARBA" id="ARBA00023002"/>
    </source>
</evidence>
<dbReference type="OrthoDB" id="9815825at2"/>
<dbReference type="InterPro" id="IPR050463">
    <property type="entry name" value="Gfo/Idh/MocA_oxidrdct_glycsds"/>
</dbReference>
<feature type="region of interest" description="Disordered" evidence="2">
    <location>
        <begin position="40"/>
        <end position="71"/>
    </location>
</feature>
<dbReference type="PANTHER" id="PTHR43818:SF11">
    <property type="entry name" value="BCDNA.GH03377"/>
    <property type="match status" value="1"/>
</dbReference>
<reference evidence="4 5" key="1">
    <citation type="journal article" date="2010" name="Genome Biol. Evol.">
        <title>The sequence of a 1.8-mb bacterial linear plasmid reveals a rich evolutionary reservoir of secondary metabolic pathways.</title>
        <authorList>
            <person name="Medema M.H."/>
            <person name="Trefzer A."/>
            <person name="Kovalchuk A."/>
            <person name="van den Berg M."/>
            <person name="Mueller U."/>
            <person name="Heijne W."/>
            <person name="Wu L."/>
            <person name="Alam M.T."/>
            <person name="Ronning C.M."/>
            <person name="Nierman W.C."/>
            <person name="Bovenberg R.A.L."/>
            <person name="Breitling R."/>
            <person name="Takano E."/>
        </authorList>
    </citation>
    <scope>NUCLEOTIDE SEQUENCE [LARGE SCALE GENOMIC DNA]</scope>
    <source>
        <strain evidence="5">ATCC 27064 / DSM 738 / JCM 4710 / NBRC 13307 / NCIMB 12785 / NRRL 3585 / VKM Ac-602</strain>
    </source>
</reference>
<evidence type="ECO:0000313" key="4">
    <source>
        <dbReference type="EMBL" id="EFG06943.1"/>
    </source>
</evidence>
<sequence length="388" mass="40168">MDIAIVGTGRDSGVHARWISECPAFSVTAVACDRAAEAEAEAGTDGFGTGTGEAGTVGSGRSGSGTAGSGAVGTGAGAVLDAVRTYHPHAEPAADALALIRHGRIDAVALTGPADGHGLGPARDTLVSEALARGLLVMCEAPLARDRSTALRLAEEAHTRAARAHVALPLRENPALRHARKALAEGAIGDLLTLDVELHDGAAGPDRTAPGRRAAGVLVERGTHALDLVPWLTGTDLWEVASAWTHRVQDTPYPARETDRPDRGGDDIAQAELRTVVRPARARVTVSRTPAPRPQLLVTVRGDRGVLHTRVDTADGSGLLTLATGAREAQQVFGAHPMNPYRRLADDPHARVGLTPGFDDGLAALTLVDAVLTASGTERRQGSVPGNR</sequence>
<feature type="compositionally biased region" description="Gly residues" evidence="2">
    <location>
        <begin position="45"/>
        <end position="71"/>
    </location>
</feature>
<dbReference type="PANTHER" id="PTHR43818">
    <property type="entry name" value="BCDNA.GH03377"/>
    <property type="match status" value="1"/>
</dbReference>
<accession>B5GV80</accession>
<dbReference type="GeneID" id="93731536"/>
<dbReference type="Gene3D" id="3.30.360.10">
    <property type="entry name" value="Dihydrodipicolinate Reductase, domain 2"/>
    <property type="match status" value="1"/>
</dbReference>
<dbReference type="InterPro" id="IPR036291">
    <property type="entry name" value="NAD(P)-bd_dom_sf"/>
</dbReference>
<dbReference type="eggNOG" id="COG0673">
    <property type="taxonomic scope" value="Bacteria"/>
</dbReference>
<dbReference type="SUPFAM" id="SSF51735">
    <property type="entry name" value="NAD(P)-binding Rossmann-fold domains"/>
    <property type="match status" value="1"/>
</dbReference>
<dbReference type="Gene3D" id="3.40.50.720">
    <property type="entry name" value="NAD(P)-binding Rossmann-like Domain"/>
    <property type="match status" value="1"/>
</dbReference>
<dbReference type="STRING" id="1901.BB341_18970"/>
<evidence type="ECO:0000313" key="5">
    <source>
        <dbReference type="Proteomes" id="UP000002357"/>
    </source>
</evidence>
<evidence type="ECO:0000259" key="3">
    <source>
        <dbReference type="Pfam" id="PF22725"/>
    </source>
</evidence>